<reference evidence="3" key="1">
    <citation type="submission" date="2025-08" db="UniProtKB">
        <authorList>
            <consortium name="RefSeq"/>
        </authorList>
    </citation>
    <scope>IDENTIFICATION</scope>
    <source>
        <tissue evidence="3">Muscle</tissue>
    </source>
</reference>
<feature type="compositionally biased region" description="Basic residues" evidence="1">
    <location>
        <begin position="35"/>
        <end position="46"/>
    </location>
</feature>
<evidence type="ECO:0000313" key="2">
    <source>
        <dbReference type="Proteomes" id="UP000694851"/>
    </source>
</evidence>
<dbReference type="Proteomes" id="UP000694851">
    <property type="component" value="Unplaced"/>
</dbReference>
<feature type="region of interest" description="Disordered" evidence="1">
    <location>
        <begin position="1"/>
        <end position="129"/>
    </location>
</feature>
<evidence type="ECO:0000256" key="1">
    <source>
        <dbReference type="SAM" id="MobiDB-lite"/>
    </source>
</evidence>
<dbReference type="AlphaFoldDB" id="A0A8B7QP85"/>
<organism evidence="2 3">
    <name type="scientific">Hipposideros armiger</name>
    <name type="common">Great Himalayan leaf-nosed bat</name>
    <dbReference type="NCBI Taxonomy" id="186990"/>
    <lineage>
        <taxon>Eukaryota</taxon>
        <taxon>Metazoa</taxon>
        <taxon>Chordata</taxon>
        <taxon>Craniata</taxon>
        <taxon>Vertebrata</taxon>
        <taxon>Euteleostomi</taxon>
        <taxon>Mammalia</taxon>
        <taxon>Eutheria</taxon>
        <taxon>Laurasiatheria</taxon>
        <taxon>Chiroptera</taxon>
        <taxon>Yinpterochiroptera</taxon>
        <taxon>Rhinolophoidea</taxon>
        <taxon>Hipposideridae</taxon>
        <taxon>Hipposideros</taxon>
    </lineage>
</organism>
<feature type="compositionally biased region" description="Basic and acidic residues" evidence="1">
    <location>
        <begin position="118"/>
        <end position="129"/>
    </location>
</feature>
<keyword evidence="2" id="KW-1185">Reference proteome</keyword>
<evidence type="ECO:0000313" key="3">
    <source>
        <dbReference type="RefSeq" id="XP_019490589.1"/>
    </source>
</evidence>
<dbReference type="OrthoDB" id="273141at2759"/>
<dbReference type="GeneID" id="109378757"/>
<proteinExistence type="predicted"/>
<gene>
    <name evidence="3" type="primary">LOC109378757</name>
</gene>
<protein>
    <submittedName>
        <fullName evidence="3">NF-kappa-B-activating protein-like</fullName>
    </submittedName>
</protein>
<dbReference type="KEGG" id="hai:109378757"/>
<sequence length="129" mass="14267">MAQVSGSRSPEREASGFRGKRRSSSKSPKPSKSARSPRGRRSRSHSCSRPGDRNGLIHQPSGCSQGSRNQSYRSRSRSSSRERPSATRGTPFASASSSAYHGGYLRPYGNDKPWPSLLDKEREESLRQK</sequence>
<accession>A0A8B7QP85</accession>
<name>A0A8B7QP85_HIPAR</name>
<dbReference type="RefSeq" id="XP_019490589.1">
    <property type="nucleotide sequence ID" value="XM_019635044.1"/>
</dbReference>
<feature type="compositionally biased region" description="Low complexity" evidence="1">
    <location>
        <begin position="25"/>
        <end position="34"/>
    </location>
</feature>